<evidence type="ECO:0000256" key="1">
    <source>
        <dbReference type="SAM" id="MobiDB-lite"/>
    </source>
</evidence>
<feature type="compositionally biased region" description="Low complexity" evidence="1">
    <location>
        <begin position="95"/>
        <end position="109"/>
    </location>
</feature>
<organism evidence="2 3">
    <name type="scientific">Lentzea atacamensis</name>
    <dbReference type="NCBI Taxonomy" id="531938"/>
    <lineage>
        <taxon>Bacteria</taxon>
        <taxon>Bacillati</taxon>
        <taxon>Actinomycetota</taxon>
        <taxon>Actinomycetes</taxon>
        <taxon>Pseudonocardiales</taxon>
        <taxon>Pseudonocardiaceae</taxon>
        <taxon>Lentzea</taxon>
    </lineage>
</organism>
<accession>A0ABX9DY62</accession>
<reference evidence="2 3" key="1">
    <citation type="submission" date="2018-06" db="EMBL/GenBank/DDBJ databases">
        <title>Genomic Encyclopedia of Type Strains, Phase IV (KMG-IV): sequencing the most valuable type-strain genomes for metagenomic binning, comparative biology and taxonomic classification.</title>
        <authorList>
            <person name="Goeker M."/>
        </authorList>
    </citation>
    <scope>NUCLEOTIDE SEQUENCE [LARGE SCALE GENOMIC DNA]</scope>
    <source>
        <strain evidence="2 3">DSM 45479</strain>
    </source>
</reference>
<feature type="region of interest" description="Disordered" evidence="1">
    <location>
        <begin position="90"/>
        <end position="118"/>
    </location>
</feature>
<dbReference type="RefSeq" id="WP_112231947.1">
    <property type="nucleotide sequence ID" value="NZ_QLTT01000014.1"/>
</dbReference>
<name>A0ABX9DY62_9PSEU</name>
<sequence length="118" mass="12416">MSPPAQISDDVSTATATSVLSRSGLPNIVIRLKAQSGIYAKVAGDLDSVLDTAAEQPAEWLAAVARELHARYVTAMQECADEADRLLALHRDRQAGSAREAPPSAARPGNSARHSPCP</sequence>
<evidence type="ECO:0008006" key="4">
    <source>
        <dbReference type="Google" id="ProtNLM"/>
    </source>
</evidence>
<dbReference type="EMBL" id="QLTT01000014">
    <property type="protein sequence ID" value="RAS59493.1"/>
    <property type="molecule type" value="Genomic_DNA"/>
</dbReference>
<protein>
    <recommendedName>
        <fullName evidence="4">Excreted virulence factor EspC, type VII ESX diderm</fullName>
    </recommendedName>
</protein>
<evidence type="ECO:0000313" key="3">
    <source>
        <dbReference type="Proteomes" id="UP000248714"/>
    </source>
</evidence>
<comment type="caution">
    <text evidence="2">The sequence shown here is derived from an EMBL/GenBank/DDBJ whole genome shotgun (WGS) entry which is preliminary data.</text>
</comment>
<proteinExistence type="predicted"/>
<evidence type="ECO:0000313" key="2">
    <source>
        <dbReference type="EMBL" id="RAS59493.1"/>
    </source>
</evidence>
<keyword evidence="3" id="KW-1185">Reference proteome</keyword>
<dbReference type="Proteomes" id="UP000248714">
    <property type="component" value="Unassembled WGS sequence"/>
</dbReference>
<gene>
    <name evidence="2" type="ORF">C8D87_114105</name>
</gene>